<name>A0AAW9D0L9_BURTH</name>
<gene>
    <name evidence="1" type="ORF">C7S16_5412</name>
</gene>
<reference evidence="1" key="1">
    <citation type="submission" date="2018-08" db="EMBL/GenBank/DDBJ databases">
        <title>Identification of Burkholderia cepacia strains that express a Burkholderia pseudomallei-like capsular polysaccharide.</title>
        <authorList>
            <person name="Burtnick M.N."/>
            <person name="Vongsouvath M."/>
            <person name="Newton P."/>
            <person name="Wuthiekanun V."/>
            <person name="Limmathurotsakul D."/>
            <person name="Brett P.J."/>
            <person name="Chantratita N."/>
            <person name="Dance D.A."/>
        </authorList>
    </citation>
    <scope>NUCLEOTIDE SEQUENCE</scope>
    <source>
        <strain evidence="1">SBXCC001</strain>
    </source>
</reference>
<proteinExistence type="predicted"/>
<protein>
    <submittedName>
        <fullName evidence="1">Uncharacterized protein</fullName>
    </submittedName>
</protein>
<evidence type="ECO:0000313" key="1">
    <source>
        <dbReference type="EMBL" id="MDW9253554.1"/>
    </source>
</evidence>
<dbReference type="Proteomes" id="UP001272137">
    <property type="component" value="Unassembled WGS sequence"/>
</dbReference>
<dbReference type="EMBL" id="QXCT01000001">
    <property type="protein sequence ID" value="MDW9253554.1"/>
    <property type="molecule type" value="Genomic_DNA"/>
</dbReference>
<dbReference type="AlphaFoldDB" id="A0AAW9D0L9"/>
<sequence length="46" mass="5308">MCVRLHFLFLVHKSRRIISCKRQPANARHKRLRLDPGSIAPPLSST</sequence>
<comment type="caution">
    <text evidence="1">The sequence shown here is derived from an EMBL/GenBank/DDBJ whole genome shotgun (WGS) entry which is preliminary data.</text>
</comment>
<accession>A0AAW9D0L9</accession>
<organism evidence="1 2">
    <name type="scientific">Burkholderia thailandensis</name>
    <dbReference type="NCBI Taxonomy" id="57975"/>
    <lineage>
        <taxon>Bacteria</taxon>
        <taxon>Pseudomonadati</taxon>
        <taxon>Pseudomonadota</taxon>
        <taxon>Betaproteobacteria</taxon>
        <taxon>Burkholderiales</taxon>
        <taxon>Burkholderiaceae</taxon>
        <taxon>Burkholderia</taxon>
        <taxon>pseudomallei group</taxon>
    </lineage>
</organism>
<evidence type="ECO:0000313" key="2">
    <source>
        <dbReference type="Proteomes" id="UP001272137"/>
    </source>
</evidence>